<proteinExistence type="evidence at transcript level"/>
<reference evidence="2" key="1">
    <citation type="journal article" date="2014" name="PLoS Negl. Trop. Dis.">
        <title>An updated insight into the Sialotranscriptome of Triatoma infestans: developmental stage and geographic variations.</title>
        <authorList>
            <person name="Schwarz A."/>
            <person name="Medrano-Mercado N."/>
            <person name="Schaub G.A."/>
            <person name="Struchiner C.J."/>
            <person name="Bargues M.D."/>
            <person name="Levy M.Z."/>
            <person name="Ribeiro J.M."/>
        </authorList>
    </citation>
    <scope>NUCLEOTIDE SEQUENCE</scope>
    <source>
        <strain evidence="2">Chile</strain>
        <tissue evidence="2">Salivary glands</tissue>
    </source>
</reference>
<dbReference type="EMBL" id="GBBI01000480">
    <property type="protein sequence ID" value="JAC18232.1"/>
    <property type="molecule type" value="mRNA"/>
</dbReference>
<evidence type="ECO:0000313" key="2">
    <source>
        <dbReference type="EMBL" id="JAC18232.1"/>
    </source>
</evidence>
<accession>A0A023F9S5</accession>
<keyword evidence="1" id="KW-0732">Signal</keyword>
<organism evidence="2">
    <name type="scientific">Triatoma infestans</name>
    <name type="common">Assassin bug</name>
    <dbReference type="NCBI Taxonomy" id="30076"/>
    <lineage>
        <taxon>Eukaryota</taxon>
        <taxon>Metazoa</taxon>
        <taxon>Ecdysozoa</taxon>
        <taxon>Arthropoda</taxon>
        <taxon>Hexapoda</taxon>
        <taxon>Insecta</taxon>
        <taxon>Pterygota</taxon>
        <taxon>Neoptera</taxon>
        <taxon>Paraneoptera</taxon>
        <taxon>Hemiptera</taxon>
        <taxon>Heteroptera</taxon>
        <taxon>Panheteroptera</taxon>
        <taxon>Cimicomorpha</taxon>
        <taxon>Reduviidae</taxon>
        <taxon>Triatominae</taxon>
        <taxon>Triatoma</taxon>
    </lineage>
</organism>
<feature type="non-terminal residue" evidence="2">
    <location>
        <position position="162"/>
    </location>
</feature>
<sequence length="162" mass="19359">MKIAAFSVLISTFLFVSITADSITETYGQFNEDNQQENHLIGKREANPEPQYRRDLWIIVVKKPHVRPPRPPELATHFRLRRDLDNAEQERSLFKREALPQIWEPYRRIDLLPKPNLPKLDLWEFRRIPRDVEIPEMADENQRVRRSTPIRRTLPYRPVLSP</sequence>
<dbReference type="AlphaFoldDB" id="A0A023F9S5"/>
<protein>
    <submittedName>
        <fullName evidence="2">Putative secreted protein</fullName>
    </submittedName>
</protein>
<feature type="chain" id="PRO_5001515104" evidence="1">
    <location>
        <begin position="21"/>
        <end position="162"/>
    </location>
</feature>
<evidence type="ECO:0000256" key="1">
    <source>
        <dbReference type="SAM" id="SignalP"/>
    </source>
</evidence>
<name>A0A023F9S5_TRIIF</name>
<feature type="signal peptide" evidence="1">
    <location>
        <begin position="1"/>
        <end position="20"/>
    </location>
</feature>